<sequence>MMALRLSCHRLLNQPLDFLKRCPAAQGIFEVYLLIAHEAGSKLSIYREAQSIAIEAKMLTERADKAHR</sequence>
<reference evidence="1" key="1">
    <citation type="journal article" date="2014" name="Front. Microbiol.">
        <title>High frequency of phylogenetically diverse reductive dehalogenase-homologous genes in deep subseafloor sedimentary metagenomes.</title>
        <authorList>
            <person name="Kawai M."/>
            <person name="Futagami T."/>
            <person name="Toyoda A."/>
            <person name="Takaki Y."/>
            <person name="Nishi S."/>
            <person name="Hori S."/>
            <person name="Arai W."/>
            <person name="Tsubouchi T."/>
            <person name="Morono Y."/>
            <person name="Uchiyama I."/>
            <person name="Ito T."/>
            <person name="Fujiyama A."/>
            <person name="Inagaki F."/>
            <person name="Takami H."/>
        </authorList>
    </citation>
    <scope>NUCLEOTIDE SEQUENCE</scope>
    <source>
        <strain evidence="1">Expedition CK06-06</strain>
    </source>
</reference>
<name>X0TFH1_9ZZZZ</name>
<dbReference type="EMBL" id="BARS01018848">
    <property type="protein sequence ID" value="GAF86041.1"/>
    <property type="molecule type" value="Genomic_DNA"/>
</dbReference>
<accession>X0TFH1</accession>
<comment type="caution">
    <text evidence="1">The sequence shown here is derived from an EMBL/GenBank/DDBJ whole genome shotgun (WGS) entry which is preliminary data.</text>
</comment>
<organism evidence="1">
    <name type="scientific">marine sediment metagenome</name>
    <dbReference type="NCBI Taxonomy" id="412755"/>
    <lineage>
        <taxon>unclassified sequences</taxon>
        <taxon>metagenomes</taxon>
        <taxon>ecological metagenomes</taxon>
    </lineage>
</organism>
<protein>
    <submittedName>
        <fullName evidence="1">Uncharacterized protein</fullName>
    </submittedName>
</protein>
<gene>
    <name evidence="1" type="ORF">S01H1_30616</name>
</gene>
<proteinExistence type="predicted"/>
<evidence type="ECO:0000313" key="1">
    <source>
        <dbReference type="EMBL" id="GAF86041.1"/>
    </source>
</evidence>
<dbReference type="AlphaFoldDB" id="X0TFH1"/>
<feature type="non-terminal residue" evidence="1">
    <location>
        <position position="68"/>
    </location>
</feature>